<protein>
    <submittedName>
        <fullName evidence="1">Uncharacterized protein</fullName>
    </submittedName>
</protein>
<dbReference type="AlphaFoldDB" id="A0A6C0DID3"/>
<evidence type="ECO:0000313" key="1">
    <source>
        <dbReference type="EMBL" id="QHT16000.1"/>
    </source>
</evidence>
<name>A0A6C0DID3_9ZZZZ</name>
<proteinExistence type="predicted"/>
<sequence length="220" mass="26900">MTTTIARETKKQHWFSKYQKNLIQEIKIRDKAEKKDLKQEKRALKLLKMLPDDIIRYCFDFLDEKVKIDNNLTKIRYLCKKYVGHIERLSSNNYEVYPIYKLLQRLPRDVLVKFIKSGSPAKYYNKIFNNTLFNNYKVNQSLYKTLVERYDGYKNLTIDVCVWEITKLIRFSIKEILIEGEELRERDCKKFKEYDLHFKKYEKYSERLINSILYLHDKYN</sequence>
<accession>A0A6C0DID3</accession>
<reference evidence="1" key="1">
    <citation type="journal article" date="2020" name="Nature">
        <title>Giant virus diversity and host interactions through global metagenomics.</title>
        <authorList>
            <person name="Schulz F."/>
            <person name="Roux S."/>
            <person name="Paez-Espino D."/>
            <person name="Jungbluth S."/>
            <person name="Walsh D.A."/>
            <person name="Denef V.J."/>
            <person name="McMahon K.D."/>
            <person name="Konstantinidis K.T."/>
            <person name="Eloe-Fadrosh E.A."/>
            <person name="Kyrpides N.C."/>
            <person name="Woyke T."/>
        </authorList>
    </citation>
    <scope>NUCLEOTIDE SEQUENCE</scope>
    <source>
        <strain evidence="1">GVMAG-M-3300023174-182</strain>
    </source>
</reference>
<dbReference type="EMBL" id="MN739614">
    <property type="protein sequence ID" value="QHT16000.1"/>
    <property type="molecule type" value="Genomic_DNA"/>
</dbReference>
<organism evidence="1">
    <name type="scientific">viral metagenome</name>
    <dbReference type="NCBI Taxonomy" id="1070528"/>
    <lineage>
        <taxon>unclassified sequences</taxon>
        <taxon>metagenomes</taxon>
        <taxon>organismal metagenomes</taxon>
    </lineage>
</organism>